<dbReference type="InterPro" id="IPR029569">
    <property type="entry name" value="CALHM"/>
</dbReference>
<dbReference type="GO" id="GO:1904669">
    <property type="term" value="P:ATP export"/>
    <property type="evidence" value="ECO:0007669"/>
    <property type="project" value="UniProtKB-ARBA"/>
</dbReference>
<reference evidence="11 12" key="1">
    <citation type="submission" date="2025-04" db="UniProtKB">
        <authorList>
            <consortium name="RefSeq"/>
        </authorList>
    </citation>
    <scope>IDENTIFICATION</scope>
    <source>
        <tissue evidence="11 12">Tentacle</tissue>
    </source>
</reference>
<dbReference type="RefSeq" id="XP_031559829.1">
    <property type="nucleotide sequence ID" value="XM_031703969.1"/>
</dbReference>
<feature type="transmembrane region" description="Helical" evidence="9">
    <location>
        <begin position="41"/>
        <end position="59"/>
    </location>
</feature>
<dbReference type="Pfam" id="PF14798">
    <property type="entry name" value="Ca_hom_mod"/>
    <property type="match status" value="1"/>
</dbReference>
<dbReference type="GO" id="GO:0034220">
    <property type="term" value="P:monoatomic ion transmembrane transport"/>
    <property type="evidence" value="ECO:0007669"/>
    <property type="project" value="UniProtKB-KW"/>
</dbReference>
<evidence type="ECO:0000313" key="12">
    <source>
        <dbReference type="RefSeq" id="XP_031559829.1"/>
    </source>
</evidence>
<keyword evidence="5 9" id="KW-1133">Transmembrane helix</keyword>
<evidence type="ECO:0000256" key="9">
    <source>
        <dbReference type="SAM" id="Phobius"/>
    </source>
</evidence>
<feature type="transmembrane region" description="Helical" evidence="9">
    <location>
        <begin position="80"/>
        <end position="100"/>
    </location>
</feature>
<evidence type="ECO:0000313" key="11">
    <source>
        <dbReference type="RefSeq" id="XP_031559828.1"/>
    </source>
</evidence>
<dbReference type="GO" id="GO:0016020">
    <property type="term" value="C:membrane"/>
    <property type="evidence" value="ECO:0007669"/>
    <property type="project" value="UniProtKB-SubCell"/>
</dbReference>
<keyword evidence="10" id="KW-1185">Reference proteome</keyword>
<proteinExistence type="inferred from homology"/>
<name>A0A6P8HWS4_ACTTE</name>
<comment type="subcellular location">
    <subcellularLocation>
        <location evidence="1">Membrane</location>
        <topology evidence="1">Multi-pass membrane protein</topology>
    </subcellularLocation>
</comment>
<accession>A0A6P8HWS4</accession>
<keyword evidence="8" id="KW-0407">Ion channel</keyword>
<feature type="transmembrane region" description="Helical" evidence="9">
    <location>
        <begin position="147"/>
        <end position="169"/>
    </location>
</feature>
<dbReference type="RefSeq" id="XP_031559828.1">
    <property type="nucleotide sequence ID" value="XM_031703968.1"/>
</dbReference>
<evidence type="ECO:0000256" key="1">
    <source>
        <dbReference type="ARBA" id="ARBA00004141"/>
    </source>
</evidence>
<dbReference type="KEGG" id="aten:116296004"/>
<sequence length="276" mass="31705">MVKLYTVFQDKKTIKNAAAIFAVVAFEQVVSKYGINCRNALLWLLVPPCVLFVVTLIKSKNVLLLMNSRTSKEKCLNIEMIGHGVAAFLYMFMPSIAWVISAFLNSKIWICYRAGFDECGVVRPCTKDEEFAWHRVQREAKSEAQNFGLLLLTGSVITLAIITWGNHLLCARPVKERELNELVREATRSELERFVITRAKERLEKLGEHKDEEESGKQSRQFNEKEVGFEVRDETSINQSLELNKVTWLKTVDKKIDTYLDEYLSLGTVKMIYPEV</sequence>
<evidence type="ECO:0000313" key="10">
    <source>
        <dbReference type="Proteomes" id="UP000515163"/>
    </source>
</evidence>
<dbReference type="AlphaFoldDB" id="A0A6P8HWS4"/>
<keyword evidence="7 9" id="KW-0472">Membrane</keyword>
<evidence type="ECO:0000256" key="4">
    <source>
        <dbReference type="ARBA" id="ARBA00022692"/>
    </source>
</evidence>
<dbReference type="GeneID" id="116296004"/>
<keyword evidence="6" id="KW-0406">Ion transport</keyword>
<organism evidence="10 11">
    <name type="scientific">Actinia tenebrosa</name>
    <name type="common">Australian red waratah sea anemone</name>
    <dbReference type="NCBI Taxonomy" id="6105"/>
    <lineage>
        <taxon>Eukaryota</taxon>
        <taxon>Metazoa</taxon>
        <taxon>Cnidaria</taxon>
        <taxon>Anthozoa</taxon>
        <taxon>Hexacorallia</taxon>
        <taxon>Actiniaria</taxon>
        <taxon>Actiniidae</taxon>
        <taxon>Actinia</taxon>
    </lineage>
</organism>
<comment type="similarity">
    <text evidence="2">Belongs to the CALHM family.</text>
</comment>
<evidence type="ECO:0000256" key="8">
    <source>
        <dbReference type="ARBA" id="ARBA00023303"/>
    </source>
</evidence>
<evidence type="ECO:0000256" key="6">
    <source>
        <dbReference type="ARBA" id="ARBA00023065"/>
    </source>
</evidence>
<evidence type="ECO:0000256" key="3">
    <source>
        <dbReference type="ARBA" id="ARBA00022448"/>
    </source>
</evidence>
<evidence type="ECO:0000313" key="13">
    <source>
        <dbReference type="RefSeq" id="XP_031559830.1"/>
    </source>
</evidence>
<keyword evidence="4 9" id="KW-0812">Transmembrane</keyword>
<gene>
    <name evidence="11 12 13" type="primary">LOC116296004</name>
</gene>
<dbReference type="Proteomes" id="UP000515163">
    <property type="component" value="Unplaced"/>
</dbReference>
<dbReference type="OrthoDB" id="5950865at2759"/>
<dbReference type="RefSeq" id="XP_031559830.1">
    <property type="nucleotide sequence ID" value="XM_031703970.1"/>
</dbReference>
<evidence type="ECO:0000256" key="2">
    <source>
        <dbReference type="ARBA" id="ARBA00008497"/>
    </source>
</evidence>
<evidence type="ECO:0000256" key="7">
    <source>
        <dbReference type="ARBA" id="ARBA00023136"/>
    </source>
</evidence>
<evidence type="ECO:0000256" key="5">
    <source>
        <dbReference type="ARBA" id="ARBA00022989"/>
    </source>
</evidence>
<keyword evidence="3" id="KW-0813">Transport</keyword>
<protein>
    <submittedName>
        <fullName evidence="11 12">Uncharacterized protein LOC116296004</fullName>
    </submittedName>
</protein>